<sequence length="192" mass="20712">MVSGNHNLPRSDGASAQQGSKMPDLPHRESQRQTIPIEEEEDLPPAYEEGSRRNTRAASAANNSPHRPTPDAYRPAVTAAMTAAAATPARPSDDDPDGYPKTDPMHWDLKERRGDWTSHDHEPGCLCSNSGGLLCSTRGGVMCSDRGGFFCSDRDGMFFSDRGGLWCSDLGATFFSSGGGEANRKRGRRVVG</sequence>
<feature type="compositionally biased region" description="Polar residues" evidence="1">
    <location>
        <begin position="1"/>
        <end position="20"/>
    </location>
</feature>
<proteinExistence type="predicted"/>
<dbReference type="RefSeq" id="XP_028466742.1">
    <property type="nucleotide sequence ID" value="XM_028606839.1"/>
</dbReference>
<feature type="compositionally biased region" description="Basic and acidic residues" evidence="1">
    <location>
        <begin position="98"/>
        <end position="107"/>
    </location>
</feature>
<name>A0A3N2PX01_SODAK</name>
<evidence type="ECO:0000313" key="2">
    <source>
        <dbReference type="EMBL" id="ROT38936.1"/>
    </source>
</evidence>
<feature type="region of interest" description="Disordered" evidence="1">
    <location>
        <begin position="1"/>
        <end position="107"/>
    </location>
</feature>
<keyword evidence="3" id="KW-1185">Reference proteome</keyword>
<dbReference type="Proteomes" id="UP000272025">
    <property type="component" value="Unassembled WGS sequence"/>
</dbReference>
<accession>A0A3N2PX01</accession>
<dbReference type="AlphaFoldDB" id="A0A3N2PX01"/>
<protein>
    <submittedName>
        <fullName evidence="2">Uncharacterized protein</fullName>
    </submittedName>
</protein>
<dbReference type="GeneID" id="39575317"/>
<organism evidence="2 3">
    <name type="scientific">Sodiomyces alkalinus (strain CBS 110278 / VKM F-3762 / F11)</name>
    <name type="common">Alkaliphilic filamentous fungus</name>
    <dbReference type="NCBI Taxonomy" id="1314773"/>
    <lineage>
        <taxon>Eukaryota</taxon>
        <taxon>Fungi</taxon>
        <taxon>Dikarya</taxon>
        <taxon>Ascomycota</taxon>
        <taxon>Pezizomycotina</taxon>
        <taxon>Sordariomycetes</taxon>
        <taxon>Hypocreomycetidae</taxon>
        <taxon>Glomerellales</taxon>
        <taxon>Plectosphaerellaceae</taxon>
        <taxon>Sodiomyces</taxon>
    </lineage>
</organism>
<dbReference type="OrthoDB" id="4590524at2759"/>
<gene>
    <name evidence="2" type="ORF">SODALDRAFT_148818</name>
</gene>
<feature type="compositionally biased region" description="Low complexity" evidence="1">
    <location>
        <begin position="75"/>
        <end position="90"/>
    </location>
</feature>
<evidence type="ECO:0000256" key="1">
    <source>
        <dbReference type="SAM" id="MobiDB-lite"/>
    </source>
</evidence>
<reference evidence="2 3" key="1">
    <citation type="journal article" date="2018" name="Mol. Ecol.">
        <title>The obligate alkalophilic soda-lake fungus Sodiomyces alkalinus has shifted to a protein diet.</title>
        <authorList>
            <person name="Grum-Grzhimaylo A.A."/>
            <person name="Falkoski D.L."/>
            <person name="van den Heuvel J."/>
            <person name="Valero-Jimenez C.A."/>
            <person name="Min B."/>
            <person name="Choi I.G."/>
            <person name="Lipzen A."/>
            <person name="Daum C.G."/>
            <person name="Aanen D.K."/>
            <person name="Tsang A."/>
            <person name="Henrissat B."/>
            <person name="Bilanenko E.N."/>
            <person name="de Vries R.P."/>
            <person name="van Kan J.A.L."/>
            <person name="Grigoriev I.V."/>
            <person name="Debets A.J.M."/>
        </authorList>
    </citation>
    <scope>NUCLEOTIDE SEQUENCE [LARGE SCALE GENOMIC DNA]</scope>
    <source>
        <strain evidence="2 3">F11</strain>
    </source>
</reference>
<dbReference type="EMBL" id="ML119054">
    <property type="protein sequence ID" value="ROT38936.1"/>
    <property type="molecule type" value="Genomic_DNA"/>
</dbReference>
<evidence type="ECO:0000313" key="3">
    <source>
        <dbReference type="Proteomes" id="UP000272025"/>
    </source>
</evidence>